<dbReference type="EMBL" id="LR134141">
    <property type="protein sequence ID" value="VEA06162.1"/>
    <property type="molecule type" value="Genomic_DNA"/>
</dbReference>
<sequence>MSFKKYSVAAAIALAMSAGSAMAAGSDTGTITFHGLVNNNTCKISIDNKINQNGNDFDITLGTVNVADFGTQLGADSTLGATNFTLNVSECSDSTLKDVNAQFDSWAGSSSTEGGMLVPPSNLEGAAANVNLVLSNNGNGNKDQVMIDQVNNLQKADIKNGAADLYYRVAYVQGQGWDATSNPVSAGTVQAQVAFTVAYN</sequence>
<dbReference type="GO" id="GO:0009289">
    <property type="term" value="C:pilus"/>
    <property type="evidence" value="ECO:0007669"/>
    <property type="project" value="UniProtKB-SubCell"/>
</dbReference>
<comment type="subcellular location">
    <subcellularLocation>
        <location evidence="1">Fimbrium</location>
    </subcellularLocation>
</comment>
<evidence type="ECO:0000256" key="1">
    <source>
        <dbReference type="ARBA" id="ARBA00004561"/>
    </source>
</evidence>
<dbReference type="InterPro" id="IPR008966">
    <property type="entry name" value="Adhesion_dom_sf"/>
</dbReference>
<comment type="similarity">
    <text evidence="2">Belongs to the fimbrial protein family.</text>
</comment>
<evidence type="ECO:0000256" key="2">
    <source>
        <dbReference type="ARBA" id="ARBA00006671"/>
    </source>
</evidence>
<reference evidence="7 8" key="1">
    <citation type="submission" date="2018-12" db="EMBL/GenBank/DDBJ databases">
        <authorList>
            <consortium name="Pathogen Informatics"/>
        </authorList>
    </citation>
    <scope>NUCLEOTIDE SEQUENCE [LARGE SCALE GENOMIC DNA]</scope>
    <source>
        <strain evidence="7 8">NCTC5773</strain>
    </source>
</reference>
<gene>
    <name evidence="7" type="primary">mrpA</name>
    <name evidence="7" type="ORF">NCTC5773_04095</name>
</gene>
<dbReference type="AlphaFoldDB" id="A0A6D2GDZ7"/>
<dbReference type="InterPro" id="IPR036937">
    <property type="entry name" value="Adhesion_dom_fimbrial_sf"/>
</dbReference>
<dbReference type="Proteomes" id="UP000267858">
    <property type="component" value="Chromosome"/>
</dbReference>
<protein>
    <submittedName>
        <fullName evidence="7">Fimbrial protein StkA</fullName>
    </submittedName>
</protein>
<organism evidence="7 8">
    <name type="scientific">Salmonella enterica subsp. salamae</name>
    <dbReference type="NCBI Taxonomy" id="59202"/>
    <lineage>
        <taxon>Bacteria</taxon>
        <taxon>Pseudomonadati</taxon>
        <taxon>Pseudomonadota</taxon>
        <taxon>Gammaproteobacteria</taxon>
        <taxon>Enterobacterales</taxon>
        <taxon>Enterobacteriaceae</taxon>
        <taxon>Salmonella</taxon>
    </lineage>
</organism>
<dbReference type="InterPro" id="IPR000259">
    <property type="entry name" value="Adhesion_dom_fimbrial"/>
</dbReference>
<evidence type="ECO:0000256" key="5">
    <source>
        <dbReference type="SAM" id="SignalP"/>
    </source>
</evidence>
<dbReference type="GO" id="GO:0043709">
    <property type="term" value="P:cell adhesion involved in single-species biofilm formation"/>
    <property type="evidence" value="ECO:0007669"/>
    <property type="project" value="TreeGrafter"/>
</dbReference>
<dbReference type="InterPro" id="IPR050263">
    <property type="entry name" value="Bact_Fimbrial_Adh_Pro"/>
</dbReference>
<dbReference type="SUPFAM" id="SSF49401">
    <property type="entry name" value="Bacterial adhesins"/>
    <property type="match status" value="1"/>
</dbReference>
<evidence type="ECO:0000313" key="8">
    <source>
        <dbReference type="Proteomes" id="UP000267858"/>
    </source>
</evidence>
<proteinExistence type="inferred from homology"/>
<dbReference type="NCBIfam" id="NF011835">
    <property type="entry name" value="PRK15307.1"/>
    <property type="match status" value="1"/>
</dbReference>
<dbReference type="Pfam" id="PF00419">
    <property type="entry name" value="Fimbrial"/>
    <property type="match status" value="1"/>
</dbReference>
<evidence type="ECO:0000313" key="7">
    <source>
        <dbReference type="EMBL" id="VEA06162.1"/>
    </source>
</evidence>
<dbReference type="PANTHER" id="PTHR33420">
    <property type="entry name" value="FIMBRIAL SUBUNIT ELFA-RELATED"/>
    <property type="match status" value="1"/>
</dbReference>
<evidence type="ECO:0000259" key="6">
    <source>
        <dbReference type="Pfam" id="PF00419"/>
    </source>
</evidence>
<evidence type="ECO:0000256" key="4">
    <source>
        <dbReference type="ARBA" id="ARBA00023263"/>
    </source>
</evidence>
<feature type="signal peptide" evidence="5">
    <location>
        <begin position="1"/>
        <end position="23"/>
    </location>
</feature>
<keyword evidence="4" id="KW-0281">Fimbrium</keyword>
<feature type="chain" id="PRO_5025550463" evidence="5">
    <location>
        <begin position="24"/>
        <end position="200"/>
    </location>
</feature>
<accession>A0A6D2GDZ7</accession>
<keyword evidence="3 5" id="KW-0732">Signal</keyword>
<dbReference type="PANTHER" id="PTHR33420:SF3">
    <property type="entry name" value="FIMBRIAL SUBUNIT ELFA"/>
    <property type="match status" value="1"/>
</dbReference>
<dbReference type="Gene3D" id="2.60.40.1090">
    <property type="entry name" value="Fimbrial-type adhesion domain"/>
    <property type="match status" value="1"/>
</dbReference>
<evidence type="ECO:0000256" key="3">
    <source>
        <dbReference type="ARBA" id="ARBA00022729"/>
    </source>
</evidence>
<name>A0A6D2GDZ7_SALER</name>
<dbReference type="RefSeq" id="WP_150362891.1">
    <property type="nucleotide sequence ID" value="NZ_DACWUI010000002.1"/>
</dbReference>
<feature type="domain" description="Fimbrial-type adhesion" evidence="6">
    <location>
        <begin position="32"/>
        <end position="199"/>
    </location>
</feature>